<accession>C6HYS9</accession>
<evidence type="ECO:0000313" key="2">
    <source>
        <dbReference type="Proteomes" id="UP000009374"/>
    </source>
</evidence>
<sequence length="93" mass="10459">MTSNTLGICRSISNKTDLFSESSFPSIPKIFHVQKVPEDEWCLDECSQESCHLLANACLEIRKEATRIILIEARVYQTVRGQSIQHIGPAPID</sequence>
<dbReference type="Proteomes" id="UP000009374">
    <property type="component" value="Unassembled WGS sequence"/>
</dbReference>
<reference evidence="1 2" key="1">
    <citation type="journal article" date="2009" name="Appl. Environ. Microbiol.">
        <title>Community genomic and proteomic analyses of chemoautotrophic iron-oxidizing "Leptospirillum rubarum" (Group II) and "Leptospirillum ferrodiazotrophum" (Group III) bacteria in acid mine drainage biofilms.</title>
        <authorList>
            <person name="Goltsman D.S."/>
            <person name="Denef V.J."/>
            <person name="Singer S.W."/>
            <person name="VerBerkmoes N.C."/>
            <person name="Lefsrud M."/>
            <person name="Mueller R.S."/>
            <person name="Dick G.J."/>
            <person name="Sun C.L."/>
            <person name="Wheeler K.E."/>
            <person name="Zemla A."/>
            <person name="Baker B.J."/>
            <person name="Hauser L."/>
            <person name="Land M."/>
            <person name="Shah M.B."/>
            <person name="Thelen M.P."/>
            <person name="Hettich R.L."/>
            <person name="Banfield J.F."/>
        </authorList>
    </citation>
    <scope>NUCLEOTIDE SEQUENCE [LARGE SCALE GENOMIC DNA]</scope>
</reference>
<dbReference type="EMBL" id="GG693878">
    <property type="protein sequence ID" value="EES52364.1"/>
    <property type="molecule type" value="Genomic_DNA"/>
</dbReference>
<protein>
    <submittedName>
        <fullName evidence="1">Uncharacterized protein</fullName>
    </submittedName>
</protein>
<dbReference type="AlphaFoldDB" id="C6HYS9"/>
<gene>
    <name evidence="1" type="ORF">UBAL3_94240160</name>
</gene>
<proteinExistence type="predicted"/>
<organism evidence="1 2">
    <name type="scientific">Leptospirillum ferrodiazotrophum</name>
    <dbReference type="NCBI Taxonomy" id="412449"/>
    <lineage>
        <taxon>Bacteria</taxon>
        <taxon>Pseudomonadati</taxon>
        <taxon>Nitrospirota</taxon>
        <taxon>Nitrospiria</taxon>
        <taxon>Nitrospirales</taxon>
        <taxon>Nitrospiraceae</taxon>
        <taxon>Leptospirillum</taxon>
    </lineage>
</organism>
<evidence type="ECO:0000313" key="1">
    <source>
        <dbReference type="EMBL" id="EES52364.1"/>
    </source>
</evidence>
<keyword evidence="2" id="KW-1185">Reference proteome</keyword>
<name>C6HYS9_9BACT</name>